<gene>
    <name evidence="6 8" type="primary">nusB</name>
    <name evidence="8" type="ORF">L0P57_12345</name>
</gene>
<reference evidence="8 9" key="1">
    <citation type="submission" date="2022-01" db="EMBL/GenBank/DDBJ databases">
        <title>Collection of gut derived symbiotic bacterial strains cultured from healthy donors.</title>
        <authorList>
            <person name="Lin H."/>
            <person name="Kohout C."/>
            <person name="Waligurski E."/>
            <person name="Pamer E.G."/>
        </authorList>
    </citation>
    <scope>NUCLEOTIDE SEQUENCE [LARGE SCALE GENOMIC DNA]</scope>
    <source>
        <strain evidence="8 9">DFI.7.58</strain>
    </source>
</reference>
<keyword evidence="2 6" id="KW-0889">Transcription antitermination</keyword>
<accession>A0ABS9MLN9</accession>
<dbReference type="RefSeq" id="WP_087231777.1">
    <property type="nucleotide sequence ID" value="NZ_JAKNHQ010000021.1"/>
</dbReference>
<sequence length="135" mass="15069">MKRSEAREQAFALTFERTINRESVSRIIDAAGLSKDMIVDDFAERLAEGAEQHEAEIDAQIEKNIRGWKMNRLSKVSLSLLRLAIYEILFEDEIPVSVSINEAVDLAKKYGTAEDAPFVNGVLGSVAKEFGEKHA</sequence>
<dbReference type="NCBIfam" id="TIGR01951">
    <property type="entry name" value="nusB"/>
    <property type="match status" value="1"/>
</dbReference>
<dbReference type="EMBL" id="JAKNHQ010000021">
    <property type="protein sequence ID" value="MCG4611717.1"/>
    <property type="molecule type" value="Genomic_DNA"/>
</dbReference>
<dbReference type="InterPro" id="IPR006027">
    <property type="entry name" value="NusB_RsmB_TIM44"/>
</dbReference>
<comment type="function">
    <text evidence="6">Involved in transcription antitermination. Required for transcription of ribosomal RNA (rRNA) genes. Binds specifically to the boxA antiterminator sequence of the ribosomal RNA (rrn) operons.</text>
</comment>
<dbReference type="Proteomes" id="UP001298681">
    <property type="component" value="Unassembled WGS sequence"/>
</dbReference>
<keyword evidence="4 6" id="KW-0805">Transcription regulation</keyword>
<keyword evidence="3 6" id="KW-0694">RNA-binding</keyword>
<keyword evidence="5 6" id="KW-0804">Transcription</keyword>
<organism evidence="8 9">
    <name type="scientific">Anaeromassilibacillus senegalensis</name>
    <dbReference type="NCBI Taxonomy" id="1673717"/>
    <lineage>
        <taxon>Bacteria</taxon>
        <taxon>Bacillati</taxon>
        <taxon>Bacillota</taxon>
        <taxon>Clostridia</taxon>
        <taxon>Eubacteriales</taxon>
        <taxon>Acutalibacteraceae</taxon>
        <taxon>Anaeromassilibacillus</taxon>
    </lineage>
</organism>
<proteinExistence type="inferred from homology"/>
<comment type="similarity">
    <text evidence="1 6">Belongs to the NusB family.</text>
</comment>
<evidence type="ECO:0000256" key="5">
    <source>
        <dbReference type="ARBA" id="ARBA00023163"/>
    </source>
</evidence>
<dbReference type="SUPFAM" id="SSF48013">
    <property type="entry name" value="NusB-like"/>
    <property type="match status" value="1"/>
</dbReference>
<keyword evidence="9" id="KW-1185">Reference proteome</keyword>
<evidence type="ECO:0000313" key="9">
    <source>
        <dbReference type="Proteomes" id="UP001298681"/>
    </source>
</evidence>
<name>A0ABS9MLN9_9FIRM</name>
<dbReference type="InterPro" id="IPR035926">
    <property type="entry name" value="NusB-like_sf"/>
</dbReference>
<comment type="caution">
    <text evidence="8">The sequence shown here is derived from an EMBL/GenBank/DDBJ whole genome shotgun (WGS) entry which is preliminary data.</text>
</comment>
<feature type="domain" description="NusB/RsmB/TIM44" evidence="7">
    <location>
        <begin position="5"/>
        <end position="128"/>
    </location>
</feature>
<dbReference type="PANTHER" id="PTHR11078">
    <property type="entry name" value="N UTILIZATION SUBSTANCE PROTEIN B-RELATED"/>
    <property type="match status" value="1"/>
</dbReference>
<evidence type="ECO:0000313" key="8">
    <source>
        <dbReference type="EMBL" id="MCG4611717.1"/>
    </source>
</evidence>
<dbReference type="PANTHER" id="PTHR11078:SF3">
    <property type="entry name" value="ANTITERMINATION NUSB DOMAIN-CONTAINING PROTEIN"/>
    <property type="match status" value="1"/>
</dbReference>
<evidence type="ECO:0000259" key="7">
    <source>
        <dbReference type="Pfam" id="PF01029"/>
    </source>
</evidence>
<evidence type="ECO:0000256" key="6">
    <source>
        <dbReference type="HAMAP-Rule" id="MF_00073"/>
    </source>
</evidence>
<dbReference type="Gene3D" id="1.10.940.10">
    <property type="entry name" value="NusB-like"/>
    <property type="match status" value="1"/>
</dbReference>
<evidence type="ECO:0000256" key="2">
    <source>
        <dbReference type="ARBA" id="ARBA00022814"/>
    </source>
</evidence>
<dbReference type="HAMAP" id="MF_00073">
    <property type="entry name" value="NusB"/>
    <property type="match status" value="1"/>
</dbReference>
<evidence type="ECO:0000256" key="4">
    <source>
        <dbReference type="ARBA" id="ARBA00023015"/>
    </source>
</evidence>
<evidence type="ECO:0000256" key="3">
    <source>
        <dbReference type="ARBA" id="ARBA00022884"/>
    </source>
</evidence>
<dbReference type="InterPro" id="IPR011605">
    <property type="entry name" value="NusB_fam"/>
</dbReference>
<protein>
    <recommendedName>
        <fullName evidence="6">Transcription antitermination protein NusB</fullName>
    </recommendedName>
    <alternativeName>
        <fullName evidence="6">Antitermination factor NusB</fullName>
    </alternativeName>
</protein>
<evidence type="ECO:0000256" key="1">
    <source>
        <dbReference type="ARBA" id="ARBA00005952"/>
    </source>
</evidence>
<dbReference type="Pfam" id="PF01029">
    <property type="entry name" value="NusB"/>
    <property type="match status" value="1"/>
</dbReference>